<protein>
    <submittedName>
        <fullName evidence="1">ABC-type ATPase</fullName>
    </submittedName>
</protein>
<dbReference type="EMBL" id="BGZN01000012">
    <property type="protein sequence ID" value="GBR73486.1"/>
    <property type="molecule type" value="Genomic_DNA"/>
</dbReference>
<organism evidence="1 2">
    <name type="scientific">Termititenax aidoneus</name>
    <dbReference type="NCBI Taxonomy" id="2218524"/>
    <lineage>
        <taxon>Bacteria</taxon>
        <taxon>Bacillati</taxon>
        <taxon>Candidatus Margulisiibacteriota</taxon>
        <taxon>Candidatus Termititenacia</taxon>
        <taxon>Candidatus Termititenacales</taxon>
        <taxon>Candidatus Termititenacaceae</taxon>
        <taxon>Candidatus Termititenax</taxon>
    </lineage>
</organism>
<dbReference type="PANTHER" id="PTHR39206">
    <property type="entry name" value="SLL8004 PROTEIN"/>
    <property type="match status" value="1"/>
</dbReference>
<dbReference type="Proteomes" id="UP000269352">
    <property type="component" value="Unassembled WGS sequence"/>
</dbReference>
<dbReference type="SUPFAM" id="SSF52540">
    <property type="entry name" value="P-loop containing nucleoside triphosphate hydrolases"/>
    <property type="match status" value="1"/>
</dbReference>
<dbReference type="AlphaFoldDB" id="A0A388TBB3"/>
<reference evidence="1 2" key="1">
    <citation type="journal article" date="2019" name="ISME J.">
        <title>Genome analyses of uncultured TG2/ZB3 bacteria in 'Margulisbacteria' specifically attached to ectosymbiotic spirochetes of protists in the termite gut.</title>
        <authorList>
            <person name="Utami Y.D."/>
            <person name="Kuwahara H."/>
            <person name="Igai K."/>
            <person name="Murakami T."/>
            <person name="Sugaya K."/>
            <person name="Morikawa T."/>
            <person name="Nagura Y."/>
            <person name="Yuki M."/>
            <person name="Deevong P."/>
            <person name="Inoue T."/>
            <person name="Kihara K."/>
            <person name="Lo N."/>
            <person name="Yamada A."/>
            <person name="Ohkuma M."/>
            <person name="Hongoh Y."/>
        </authorList>
    </citation>
    <scope>NUCLEOTIDE SEQUENCE [LARGE SCALE GENOMIC DNA]</scope>
    <source>
        <strain evidence="1">NkOx7-01</strain>
    </source>
</reference>
<gene>
    <name evidence="1" type="ORF">NO1_0860</name>
</gene>
<name>A0A388TBB3_TERA1</name>
<accession>A0A388TBB3</accession>
<keyword evidence="2" id="KW-1185">Reference proteome</keyword>
<dbReference type="Pfam" id="PF13671">
    <property type="entry name" value="AAA_33"/>
    <property type="match status" value="1"/>
</dbReference>
<evidence type="ECO:0000313" key="2">
    <source>
        <dbReference type="Proteomes" id="UP000269352"/>
    </source>
</evidence>
<dbReference type="InterPro" id="IPR027417">
    <property type="entry name" value="P-loop_NTPase"/>
</dbReference>
<sequence length="184" mass="20557">MVKILYLVAGANGSGKTTFARELLTKEKACFLNADEIMLKRNITPLKAGKEYFKKLKLSIKTGKSVVLETTLSGNNHQKIIESFMSAGYKIHLFYVFLDNAEACIDRVALRVAKGGHNVPQADIIRRYERSKKGLSALKNKVDFWVLVYNGAREYEMVASGKGSHIEIVNDALYNFFMNGAKNG</sequence>
<comment type="caution">
    <text evidence="1">The sequence shown here is derived from an EMBL/GenBank/DDBJ whole genome shotgun (WGS) entry which is preliminary data.</text>
</comment>
<dbReference type="PANTHER" id="PTHR39206:SF1">
    <property type="entry name" value="SLL8004 PROTEIN"/>
    <property type="match status" value="1"/>
</dbReference>
<evidence type="ECO:0000313" key="1">
    <source>
        <dbReference type="EMBL" id="GBR73486.1"/>
    </source>
</evidence>
<dbReference type="Gene3D" id="3.40.50.300">
    <property type="entry name" value="P-loop containing nucleotide triphosphate hydrolases"/>
    <property type="match status" value="1"/>
</dbReference>
<proteinExistence type="predicted"/>